<dbReference type="Gene3D" id="2.60.120.780">
    <property type="entry name" value="PINIT domain"/>
    <property type="match status" value="1"/>
</dbReference>
<evidence type="ECO:0000259" key="12">
    <source>
        <dbReference type="PROSITE" id="PS51466"/>
    </source>
</evidence>
<dbReference type="Gene3D" id="3.30.40.10">
    <property type="entry name" value="Zinc/RING finger domain, C3HC4 (zinc finger)"/>
    <property type="match status" value="1"/>
</dbReference>
<dbReference type="Pfam" id="PF02891">
    <property type="entry name" value="zf-MIZ"/>
    <property type="match status" value="1"/>
</dbReference>
<dbReference type="InterPro" id="IPR038654">
    <property type="entry name" value="PINIT_sf"/>
</dbReference>
<keyword evidence="6" id="KW-0833">Ubl conjugation pathway</keyword>
<dbReference type="PROSITE" id="PS50994">
    <property type="entry name" value="INTEGRASE"/>
    <property type="match status" value="1"/>
</dbReference>
<dbReference type="EnsemblMetazoa" id="XM_050659523.1">
    <property type="protein sequence ID" value="XP_050515480.1"/>
    <property type="gene ID" value="LOC126890522"/>
</dbReference>
<keyword evidence="3" id="KW-0808">Transferase</keyword>
<dbReference type="Pfam" id="PF14324">
    <property type="entry name" value="PINIT"/>
    <property type="match status" value="1"/>
</dbReference>
<evidence type="ECO:0000256" key="4">
    <source>
        <dbReference type="ARBA" id="ARBA00022723"/>
    </source>
</evidence>
<feature type="compositionally biased region" description="Polar residues" evidence="9">
    <location>
        <begin position="350"/>
        <end position="360"/>
    </location>
</feature>
<dbReference type="InterPro" id="IPR001584">
    <property type="entry name" value="Integrase_cat-core"/>
</dbReference>
<feature type="compositionally biased region" description="Polar residues" evidence="9">
    <location>
        <begin position="866"/>
        <end position="883"/>
    </location>
</feature>
<keyword evidence="14" id="KW-1185">Reference proteome</keyword>
<feature type="domain" description="PINIT" evidence="12">
    <location>
        <begin position="535"/>
        <end position="700"/>
    </location>
</feature>
<reference evidence="13" key="1">
    <citation type="submission" date="2025-05" db="UniProtKB">
        <authorList>
            <consortium name="EnsemblMetazoa"/>
        </authorList>
    </citation>
    <scope>IDENTIFICATION</scope>
</reference>
<feature type="compositionally biased region" description="Basic and acidic residues" evidence="9">
    <location>
        <begin position="884"/>
        <end position="897"/>
    </location>
</feature>
<dbReference type="RefSeq" id="XP_050515480.1">
    <property type="nucleotide sequence ID" value="XM_050659523.1"/>
</dbReference>
<name>A0ABM5KZ65_DIAVI</name>
<feature type="domain" description="Integrase catalytic" evidence="10">
    <location>
        <begin position="143"/>
        <end position="309"/>
    </location>
</feature>
<dbReference type="PROSITE" id="PS51044">
    <property type="entry name" value="ZF_SP_RING"/>
    <property type="match status" value="1"/>
</dbReference>
<evidence type="ECO:0000256" key="6">
    <source>
        <dbReference type="ARBA" id="ARBA00022786"/>
    </source>
</evidence>
<evidence type="ECO:0008006" key="15">
    <source>
        <dbReference type="Google" id="ProtNLM"/>
    </source>
</evidence>
<proteinExistence type="inferred from homology"/>
<protein>
    <recommendedName>
        <fullName evidence="15">E3 SUMO-protein ligase PIAS2</fullName>
    </recommendedName>
</protein>
<dbReference type="PANTHER" id="PTHR10782:SF94">
    <property type="entry name" value="SUPPRESSOR OF VARIEGATION 2-10, ISOFORM I"/>
    <property type="match status" value="1"/>
</dbReference>
<dbReference type="InterPro" id="IPR036397">
    <property type="entry name" value="RNaseH_sf"/>
</dbReference>
<feature type="region of interest" description="Disordered" evidence="9">
    <location>
        <begin position="866"/>
        <end position="932"/>
    </location>
</feature>
<dbReference type="Proteomes" id="UP001652700">
    <property type="component" value="Unplaced"/>
</dbReference>
<feature type="domain" description="SP-RING-type" evidence="11">
    <location>
        <begin position="731"/>
        <end position="812"/>
    </location>
</feature>
<evidence type="ECO:0000256" key="5">
    <source>
        <dbReference type="ARBA" id="ARBA00022771"/>
    </source>
</evidence>
<evidence type="ECO:0000256" key="7">
    <source>
        <dbReference type="ARBA" id="ARBA00022833"/>
    </source>
</evidence>
<dbReference type="InterPro" id="IPR023321">
    <property type="entry name" value="PINIT"/>
</dbReference>
<keyword evidence="5 8" id="KW-0863">Zinc-finger</keyword>
<dbReference type="InterPro" id="IPR004181">
    <property type="entry name" value="Znf_MIZ"/>
</dbReference>
<evidence type="ECO:0000256" key="8">
    <source>
        <dbReference type="PROSITE-ProRule" id="PRU00452"/>
    </source>
</evidence>
<feature type="compositionally biased region" description="Low complexity" evidence="9">
    <location>
        <begin position="916"/>
        <end position="932"/>
    </location>
</feature>
<dbReference type="InterPro" id="IPR013083">
    <property type="entry name" value="Znf_RING/FYVE/PHD"/>
</dbReference>
<evidence type="ECO:0000256" key="9">
    <source>
        <dbReference type="SAM" id="MobiDB-lite"/>
    </source>
</evidence>
<sequence>MSKSAQFYELLKDERENSKLNCVSVNKVKYELLIDKVKTVKIKSNKDGNDYRFLKRYDVIEVNGITKLISPVTEQDSIKYFICDEDLFQILNDAHITTGHGGRDRMVKHLKTKYKNITYKDISIFLSLCEPCLQKQKSLKKGIVVKPLLFKELNHRCQVDLIDFQSQPDGEYKFILVYQDHLTKFVVLRALKSKTADEVCENIIDIFTLLGAPTVLQSDNGREFVNKIINGLVDFWPNFKIVHGKPRHSQSQGSVERANQDVENMLTIWMHDHKSSNWSYGLKFIQLMKNSALHSGIKRTPYEAMFGCPPKHGLATSSIPTEALTNVESEEDLEAVIRDITVSGEHDTGENIQETSSTLENEGDLSVTENSEDQHLEGTSYLLTDLDKSTMDIKRQRDEAFKCLTDQAKRMKSTSDHKLQPVDKGCTVRVPVPDVDRGRGDARSILGVVLDVVDNGFYRIGTRDGVLKQLYARQEISNGSSGTPVSSMPQQDNDQTIVQSHSVGGRQMSSAAQPTMSMYQTNMYSHYPEYSQNKQQPNVAYPIHPDVKFRKLPFYDVLAEILKPSTLVPSNNQRLQEAQFRFSLSPQQSSDIANSRDTRPGTTCDYIKQVQLRFCLLETSCEQQDAFPPCISVRVNNKICPLPNPIPTNKPGVEPKRPPRPVNITAMVKLSPTIGNHLSISWATDLTRGYALSVSLVQKLSSVELLQRLKSRGSKNAEYTRSLIKEKLNDDGDEIATTSLRVSLMCPLGKLRMTTPCRPITCMHLQCFDAYLFLQMNEKKPTWNCPVCDKPALYDDLRIDGYFTEVLNSPLLASNCNEIQLNKDGTWCVQTNEKLTAKLDQTTVINIDDSQEVIYDVSDVEIIPISSDSTDADPTNSSTTKLESTVKPEESRKRDIVDLTCSSSEDEEPAPKVRAISPKPDSASISSSSNQSRPITTIDLFSVSSLSYPLSPVIINLDSPSPPCSPPPTPRPQPVTEQIDVSSMIATQADGNTTPSRATTPLDSSNNASIQVLENDTSQNLTDISTALLLLQ</sequence>
<dbReference type="InterPro" id="IPR012337">
    <property type="entry name" value="RNaseH-like_sf"/>
</dbReference>
<dbReference type="SUPFAM" id="SSF53098">
    <property type="entry name" value="Ribonuclease H-like"/>
    <property type="match status" value="1"/>
</dbReference>
<accession>A0ABM5KZ65</accession>
<comment type="pathway">
    <text evidence="1">Protein modification; protein sumoylation.</text>
</comment>
<evidence type="ECO:0000259" key="10">
    <source>
        <dbReference type="PROSITE" id="PS50994"/>
    </source>
</evidence>
<organism evidence="13 14">
    <name type="scientific">Diabrotica virgifera virgifera</name>
    <name type="common">western corn rootworm</name>
    <dbReference type="NCBI Taxonomy" id="50390"/>
    <lineage>
        <taxon>Eukaryota</taxon>
        <taxon>Metazoa</taxon>
        <taxon>Ecdysozoa</taxon>
        <taxon>Arthropoda</taxon>
        <taxon>Hexapoda</taxon>
        <taxon>Insecta</taxon>
        <taxon>Pterygota</taxon>
        <taxon>Neoptera</taxon>
        <taxon>Endopterygota</taxon>
        <taxon>Coleoptera</taxon>
        <taxon>Polyphaga</taxon>
        <taxon>Cucujiformia</taxon>
        <taxon>Chrysomeloidea</taxon>
        <taxon>Chrysomelidae</taxon>
        <taxon>Galerucinae</taxon>
        <taxon>Diabroticina</taxon>
        <taxon>Diabroticites</taxon>
        <taxon>Diabrotica</taxon>
    </lineage>
</organism>
<evidence type="ECO:0000259" key="11">
    <source>
        <dbReference type="PROSITE" id="PS51044"/>
    </source>
</evidence>
<dbReference type="PANTHER" id="PTHR10782">
    <property type="entry name" value="ZINC FINGER MIZ DOMAIN-CONTAINING PROTEIN"/>
    <property type="match status" value="1"/>
</dbReference>
<keyword evidence="7" id="KW-0862">Zinc</keyword>
<dbReference type="GeneID" id="126890522"/>
<dbReference type="Gene3D" id="3.30.420.10">
    <property type="entry name" value="Ribonuclease H-like superfamily/Ribonuclease H"/>
    <property type="match status" value="1"/>
</dbReference>
<evidence type="ECO:0000256" key="3">
    <source>
        <dbReference type="ARBA" id="ARBA00022679"/>
    </source>
</evidence>
<evidence type="ECO:0000256" key="2">
    <source>
        <dbReference type="ARBA" id="ARBA00005383"/>
    </source>
</evidence>
<dbReference type="PROSITE" id="PS51466">
    <property type="entry name" value="PINIT"/>
    <property type="match status" value="1"/>
</dbReference>
<keyword evidence="4" id="KW-0479">Metal-binding</keyword>
<feature type="region of interest" description="Disordered" evidence="9">
    <location>
        <begin position="342"/>
        <end position="378"/>
    </location>
</feature>
<comment type="similarity">
    <text evidence="2">Belongs to the PIAS family.</text>
</comment>
<evidence type="ECO:0000313" key="14">
    <source>
        <dbReference type="Proteomes" id="UP001652700"/>
    </source>
</evidence>
<evidence type="ECO:0000256" key="1">
    <source>
        <dbReference type="ARBA" id="ARBA00004718"/>
    </source>
</evidence>
<evidence type="ECO:0000313" key="13">
    <source>
        <dbReference type="EnsemblMetazoa" id="XP_050515480.1"/>
    </source>
</evidence>